<dbReference type="Pfam" id="PF00072">
    <property type="entry name" value="Response_reg"/>
    <property type="match status" value="1"/>
</dbReference>
<dbReference type="CDD" id="cd17574">
    <property type="entry name" value="REC_OmpR"/>
    <property type="match status" value="1"/>
</dbReference>
<dbReference type="InterPro" id="IPR001789">
    <property type="entry name" value="Sig_transdc_resp-reg_receiver"/>
</dbReference>
<feature type="domain" description="OmpR/PhoB-type" evidence="10">
    <location>
        <begin position="139"/>
        <end position="234"/>
    </location>
</feature>
<keyword evidence="12" id="KW-1185">Reference proteome</keyword>
<dbReference type="Gene3D" id="1.10.10.10">
    <property type="entry name" value="Winged helix-like DNA-binding domain superfamily/Winged helix DNA-binding domain"/>
    <property type="match status" value="1"/>
</dbReference>
<dbReference type="Pfam" id="PF00486">
    <property type="entry name" value="Trans_reg_C"/>
    <property type="match status" value="1"/>
</dbReference>
<keyword evidence="2" id="KW-0805">Transcription regulation</keyword>
<evidence type="ECO:0000256" key="1">
    <source>
        <dbReference type="ARBA" id="ARBA00022553"/>
    </source>
</evidence>
<dbReference type="InterPro" id="IPR001867">
    <property type="entry name" value="OmpR/PhoB-type_DNA-bd"/>
</dbReference>
<dbReference type="SMART" id="SM00448">
    <property type="entry name" value="REC"/>
    <property type="match status" value="1"/>
</dbReference>
<dbReference type="InterPro" id="IPR036388">
    <property type="entry name" value="WH-like_DNA-bd_sf"/>
</dbReference>
<organism evidence="11 12">
    <name type="scientific">Streptomyces thermocoprophilus</name>
    <dbReference type="NCBI Taxonomy" id="78356"/>
    <lineage>
        <taxon>Bacteria</taxon>
        <taxon>Bacillati</taxon>
        <taxon>Actinomycetota</taxon>
        <taxon>Actinomycetes</taxon>
        <taxon>Kitasatosporales</taxon>
        <taxon>Streptomycetaceae</taxon>
        <taxon>Streptomyces</taxon>
    </lineage>
</organism>
<feature type="region of interest" description="Disordered" evidence="8">
    <location>
        <begin position="230"/>
        <end position="282"/>
    </location>
</feature>
<dbReference type="SUPFAM" id="SSF52172">
    <property type="entry name" value="CheY-like"/>
    <property type="match status" value="1"/>
</dbReference>
<dbReference type="Gene3D" id="6.10.250.690">
    <property type="match status" value="1"/>
</dbReference>
<evidence type="ECO:0000256" key="4">
    <source>
        <dbReference type="ARBA" id="ARBA00023163"/>
    </source>
</evidence>
<evidence type="ECO:0000256" key="8">
    <source>
        <dbReference type="SAM" id="MobiDB-lite"/>
    </source>
</evidence>
<dbReference type="PANTHER" id="PTHR48111:SF72">
    <property type="entry name" value="SENSORY TRANSDUCTION PROTEIN REGX3"/>
    <property type="match status" value="1"/>
</dbReference>
<dbReference type="InterPro" id="IPR016032">
    <property type="entry name" value="Sig_transdc_resp-reg_C-effctor"/>
</dbReference>
<dbReference type="EMBL" id="JBHMAR010000007">
    <property type="protein sequence ID" value="MFB9735259.1"/>
    <property type="molecule type" value="Genomic_DNA"/>
</dbReference>
<name>A0ABV5VBQ2_9ACTN</name>
<dbReference type="InterPro" id="IPR011006">
    <property type="entry name" value="CheY-like_superfamily"/>
</dbReference>
<dbReference type="RefSeq" id="WP_356759642.1">
    <property type="nucleotide sequence ID" value="NZ_JBHMAR010000007.1"/>
</dbReference>
<accession>A0ABV5VBQ2</accession>
<dbReference type="CDD" id="cd00383">
    <property type="entry name" value="trans_reg_C"/>
    <property type="match status" value="1"/>
</dbReference>
<gene>
    <name evidence="11" type="ORF">ACFFRO_08955</name>
</gene>
<keyword evidence="1 6" id="KW-0597">Phosphoprotein</keyword>
<dbReference type="InterPro" id="IPR039420">
    <property type="entry name" value="WalR-like"/>
</dbReference>
<keyword evidence="3 7" id="KW-0238">DNA-binding</keyword>
<keyword evidence="4" id="KW-0804">Transcription</keyword>
<dbReference type="SUPFAM" id="SSF46894">
    <property type="entry name" value="C-terminal effector domain of the bipartite response regulators"/>
    <property type="match status" value="1"/>
</dbReference>
<sequence>MRVLLIEDDDRVAGPLVEGLHRFGFTVHRARTGQEGLAAGDSDMVLLDLGLPDMDGIEVCRTLRTRSQVPIIMITARSDEVDRVLGLEIGADDYLSKPFGVRELIARIRAVARRTQIPYGPVGAAPSGQPAAGVGAPARGVQHIGPLTVDRRTRQVRLDGTPVALSPKEFDLLACLADDPGAVCTRQHILDRVWQPNYFGPTKTLDVHIAALRRKLGDSAWIDTVRGVGFRLQPPPGTPAPPPAPTGTPAPPPSPTGTPAPPPAPAGTSAPSARPAYGWDAR</sequence>
<evidence type="ECO:0000259" key="9">
    <source>
        <dbReference type="PROSITE" id="PS50110"/>
    </source>
</evidence>
<dbReference type="PROSITE" id="PS50110">
    <property type="entry name" value="RESPONSE_REGULATORY"/>
    <property type="match status" value="1"/>
</dbReference>
<feature type="modified residue" description="4-aspartylphosphate" evidence="6">
    <location>
        <position position="48"/>
    </location>
</feature>
<reference evidence="11 12" key="1">
    <citation type="submission" date="2024-09" db="EMBL/GenBank/DDBJ databases">
        <authorList>
            <person name="Sun Q."/>
            <person name="Mori K."/>
        </authorList>
    </citation>
    <scope>NUCLEOTIDE SEQUENCE [LARGE SCALE GENOMIC DNA]</scope>
    <source>
        <strain evidence="11 12">JCM 10918</strain>
    </source>
</reference>
<evidence type="ECO:0000256" key="2">
    <source>
        <dbReference type="ARBA" id="ARBA00023015"/>
    </source>
</evidence>
<proteinExistence type="predicted"/>
<dbReference type="SMART" id="SM00862">
    <property type="entry name" value="Trans_reg_C"/>
    <property type="match status" value="1"/>
</dbReference>
<dbReference type="PANTHER" id="PTHR48111">
    <property type="entry name" value="REGULATOR OF RPOS"/>
    <property type="match status" value="1"/>
</dbReference>
<evidence type="ECO:0000256" key="6">
    <source>
        <dbReference type="PROSITE-ProRule" id="PRU00169"/>
    </source>
</evidence>
<feature type="compositionally biased region" description="Pro residues" evidence="8">
    <location>
        <begin position="233"/>
        <end position="265"/>
    </location>
</feature>
<comment type="caution">
    <text evidence="11">The sequence shown here is derived from an EMBL/GenBank/DDBJ whole genome shotgun (WGS) entry which is preliminary data.</text>
</comment>
<evidence type="ECO:0000313" key="11">
    <source>
        <dbReference type="EMBL" id="MFB9735259.1"/>
    </source>
</evidence>
<feature type="DNA-binding region" description="OmpR/PhoB-type" evidence="7">
    <location>
        <begin position="139"/>
        <end position="234"/>
    </location>
</feature>
<evidence type="ECO:0000256" key="7">
    <source>
        <dbReference type="PROSITE-ProRule" id="PRU01091"/>
    </source>
</evidence>
<evidence type="ECO:0000259" key="10">
    <source>
        <dbReference type="PROSITE" id="PS51755"/>
    </source>
</evidence>
<evidence type="ECO:0000256" key="5">
    <source>
        <dbReference type="ARBA" id="ARBA00041201"/>
    </source>
</evidence>
<evidence type="ECO:0000313" key="12">
    <source>
        <dbReference type="Proteomes" id="UP001589703"/>
    </source>
</evidence>
<protein>
    <recommendedName>
        <fullName evidence="5">Sensory transduction protein RegX3</fullName>
    </recommendedName>
</protein>
<evidence type="ECO:0000256" key="3">
    <source>
        <dbReference type="ARBA" id="ARBA00023125"/>
    </source>
</evidence>
<dbReference type="Proteomes" id="UP001589703">
    <property type="component" value="Unassembled WGS sequence"/>
</dbReference>
<dbReference type="PROSITE" id="PS51755">
    <property type="entry name" value="OMPR_PHOB"/>
    <property type="match status" value="1"/>
</dbReference>
<dbReference type="Gene3D" id="3.40.50.2300">
    <property type="match status" value="1"/>
</dbReference>
<feature type="compositionally biased region" description="Low complexity" evidence="8">
    <location>
        <begin position="266"/>
        <end position="276"/>
    </location>
</feature>
<feature type="domain" description="Response regulatory" evidence="9">
    <location>
        <begin position="2"/>
        <end position="112"/>
    </location>
</feature>